<feature type="domain" description="GtrA/DPMS transmembrane" evidence="7">
    <location>
        <begin position="35"/>
        <end position="148"/>
    </location>
</feature>
<evidence type="ECO:0000256" key="2">
    <source>
        <dbReference type="ARBA" id="ARBA00009399"/>
    </source>
</evidence>
<keyword evidence="9" id="KW-1185">Reference proteome</keyword>
<evidence type="ECO:0000313" key="9">
    <source>
        <dbReference type="Proteomes" id="UP001501444"/>
    </source>
</evidence>
<dbReference type="EMBL" id="BAAARV010000130">
    <property type="protein sequence ID" value="GAA2392669.1"/>
    <property type="molecule type" value="Genomic_DNA"/>
</dbReference>
<keyword evidence="3 6" id="KW-0812">Transmembrane</keyword>
<comment type="subcellular location">
    <subcellularLocation>
        <location evidence="1">Membrane</location>
        <topology evidence="1">Multi-pass membrane protein</topology>
    </subcellularLocation>
</comment>
<evidence type="ECO:0000256" key="3">
    <source>
        <dbReference type="ARBA" id="ARBA00022692"/>
    </source>
</evidence>
<accession>A0ABP5V291</accession>
<dbReference type="PANTHER" id="PTHR38459">
    <property type="entry name" value="PROPHAGE BACTOPRENOL-LINKED GLUCOSE TRANSLOCASE HOMOLOG"/>
    <property type="match status" value="1"/>
</dbReference>
<feature type="transmembrane region" description="Helical" evidence="6">
    <location>
        <begin position="122"/>
        <end position="143"/>
    </location>
</feature>
<keyword evidence="5 6" id="KW-0472">Membrane</keyword>
<dbReference type="Pfam" id="PF04138">
    <property type="entry name" value="GtrA_DPMS_TM"/>
    <property type="match status" value="1"/>
</dbReference>
<protein>
    <recommendedName>
        <fullName evidence="7">GtrA/DPMS transmembrane domain-containing protein</fullName>
    </recommendedName>
</protein>
<evidence type="ECO:0000256" key="1">
    <source>
        <dbReference type="ARBA" id="ARBA00004141"/>
    </source>
</evidence>
<comment type="caution">
    <text evidence="8">The sequence shown here is derived from an EMBL/GenBank/DDBJ whole genome shotgun (WGS) entry which is preliminary data.</text>
</comment>
<evidence type="ECO:0000256" key="5">
    <source>
        <dbReference type="ARBA" id="ARBA00023136"/>
    </source>
</evidence>
<evidence type="ECO:0000256" key="4">
    <source>
        <dbReference type="ARBA" id="ARBA00022989"/>
    </source>
</evidence>
<gene>
    <name evidence="8" type="ORF">GCM10010170_105550</name>
</gene>
<dbReference type="Proteomes" id="UP001501444">
    <property type="component" value="Unassembled WGS sequence"/>
</dbReference>
<evidence type="ECO:0000256" key="6">
    <source>
        <dbReference type="SAM" id="Phobius"/>
    </source>
</evidence>
<organism evidence="8 9">
    <name type="scientific">Dactylosporangium salmoneum</name>
    <dbReference type="NCBI Taxonomy" id="53361"/>
    <lineage>
        <taxon>Bacteria</taxon>
        <taxon>Bacillati</taxon>
        <taxon>Actinomycetota</taxon>
        <taxon>Actinomycetes</taxon>
        <taxon>Micromonosporales</taxon>
        <taxon>Micromonosporaceae</taxon>
        <taxon>Dactylosporangium</taxon>
    </lineage>
</organism>
<dbReference type="InterPro" id="IPR007267">
    <property type="entry name" value="GtrA_DPMS_TM"/>
</dbReference>
<keyword evidence="4 6" id="KW-1133">Transmembrane helix</keyword>
<sequence>MGGLDSAPVSDNVAVPARSKASSLGRRALNNSLLRFLATGGVSAALDTALLWVLHEELHVSLPPATLFSVMAAFFANFALNKFWSFSSRGFTTRQLVRYTILAGGNWAFTTFAVWALTEFGLYFLVAKLITLAVASAGNYVGYRLWVFKEQ</sequence>
<proteinExistence type="inferred from homology"/>
<feature type="transmembrane region" description="Helical" evidence="6">
    <location>
        <begin position="96"/>
        <end position="116"/>
    </location>
</feature>
<dbReference type="InterPro" id="IPR051401">
    <property type="entry name" value="GtrA_CellWall_Glycosyl"/>
</dbReference>
<evidence type="ECO:0000313" key="8">
    <source>
        <dbReference type="EMBL" id="GAA2392669.1"/>
    </source>
</evidence>
<reference evidence="9" key="1">
    <citation type="journal article" date="2019" name="Int. J. Syst. Evol. Microbiol.">
        <title>The Global Catalogue of Microorganisms (GCM) 10K type strain sequencing project: providing services to taxonomists for standard genome sequencing and annotation.</title>
        <authorList>
            <consortium name="The Broad Institute Genomics Platform"/>
            <consortium name="The Broad Institute Genome Sequencing Center for Infectious Disease"/>
            <person name="Wu L."/>
            <person name="Ma J."/>
        </authorList>
    </citation>
    <scope>NUCLEOTIDE SEQUENCE [LARGE SCALE GENOMIC DNA]</scope>
    <source>
        <strain evidence="9">JCM 3272</strain>
    </source>
</reference>
<evidence type="ECO:0000259" key="7">
    <source>
        <dbReference type="Pfam" id="PF04138"/>
    </source>
</evidence>
<name>A0ABP5V291_9ACTN</name>
<dbReference type="PANTHER" id="PTHR38459:SF1">
    <property type="entry name" value="PROPHAGE BACTOPRENOL-LINKED GLUCOSE TRANSLOCASE HOMOLOG"/>
    <property type="match status" value="1"/>
</dbReference>
<feature type="transmembrane region" description="Helical" evidence="6">
    <location>
        <begin position="66"/>
        <end position="84"/>
    </location>
</feature>
<comment type="similarity">
    <text evidence="2">Belongs to the GtrA family.</text>
</comment>
<feature type="transmembrane region" description="Helical" evidence="6">
    <location>
        <begin position="33"/>
        <end position="54"/>
    </location>
</feature>